<comment type="similarity">
    <text evidence="5">Belongs to the peptidase M24B family.</text>
</comment>
<dbReference type="PROSITE" id="PS00491">
    <property type="entry name" value="PROLINE_PEPTIDASE"/>
    <property type="match status" value="1"/>
</dbReference>
<keyword evidence="9" id="KW-1185">Reference proteome</keyword>
<dbReference type="InterPro" id="IPR000994">
    <property type="entry name" value="Pept_M24"/>
</dbReference>
<accession>A0ABU7XRN7</accession>
<evidence type="ECO:0000256" key="4">
    <source>
        <dbReference type="ARBA" id="ARBA00023049"/>
    </source>
</evidence>
<dbReference type="SUPFAM" id="SSF55920">
    <property type="entry name" value="Creatinase/aminopeptidase"/>
    <property type="match status" value="1"/>
</dbReference>
<reference evidence="8 9" key="1">
    <citation type="submission" date="2022-09" db="EMBL/GenBank/DDBJ databases">
        <title>Genome sequencing of Flavivirga sp. MEBiC05379.</title>
        <authorList>
            <person name="Oh H.-M."/>
            <person name="Kwon K.K."/>
            <person name="Park M.J."/>
            <person name="Yang S.-H."/>
        </authorList>
    </citation>
    <scope>NUCLEOTIDE SEQUENCE [LARGE SCALE GENOMIC DNA]</scope>
    <source>
        <strain evidence="8 9">MEBiC05379</strain>
    </source>
</reference>
<dbReference type="Gene3D" id="3.90.230.10">
    <property type="entry name" value="Creatinase/methionine aminopeptidase superfamily"/>
    <property type="match status" value="1"/>
</dbReference>
<comment type="caution">
    <text evidence="8">The sequence shown here is derived from an EMBL/GenBank/DDBJ whole genome shotgun (WGS) entry which is preliminary data.</text>
</comment>
<dbReference type="InterPro" id="IPR029149">
    <property type="entry name" value="Creatin/AminoP/Spt16_N"/>
</dbReference>
<dbReference type="Pfam" id="PF00557">
    <property type="entry name" value="Peptidase_M24"/>
    <property type="match status" value="1"/>
</dbReference>
<feature type="domain" description="Peptidase M24" evidence="6">
    <location>
        <begin position="179"/>
        <end position="383"/>
    </location>
</feature>
<dbReference type="Proteomes" id="UP001337305">
    <property type="component" value="Unassembled WGS sequence"/>
</dbReference>
<proteinExistence type="inferred from homology"/>
<dbReference type="EMBL" id="JAODOP010000004">
    <property type="protein sequence ID" value="MEF3832440.1"/>
    <property type="molecule type" value="Genomic_DNA"/>
</dbReference>
<dbReference type="RefSeq" id="WP_303304818.1">
    <property type="nucleotide sequence ID" value="NZ_JAODOP010000004.1"/>
</dbReference>
<evidence type="ECO:0000256" key="2">
    <source>
        <dbReference type="ARBA" id="ARBA00022723"/>
    </source>
</evidence>
<protein>
    <submittedName>
        <fullName evidence="8">Xaa-Pro peptidase family protein</fullName>
    </submittedName>
</protein>
<evidence type="ECO:0000256" key="3">
    <source>
        <dbReference type="ARBA" id="ARBA00022801"/>
    </source>
</evidence>
<dbReference type="InterPro" id="IPR036005">
    <property type="entry name" value="Creatinase/aminopeptidase-like"/>
</dbReference>
<keyword evidence="3" id="KW-0378">Hydrolase</keyword>
<feature type="domain" description="Creatinase N-terminal" evidence="7">
    <location>
        <begin position="36"/>
        <end position="170"/>
    </location>
</feature>
<dbReference type="InterPro" id="IPR050659">
    <property type="entry name" value="Peptidase_M24B"/>
</dbReference>
<dbReference type="Pfam" id="PF01321">
    <property type="entry name" value="Creatinase_N"/>
    <property type="match status" value="1"/>
</dbReference>
<sequence>MSTFGIGGSTIEAELNAITPRAHLVNPIQKDEFLARIDKACKLMQAQKAQVMYLHAGTNLYYFTGLRWGSSERMVGALLFPNGTLHYIAPEFEKGTVLDFMCIEGTVNCWNEHENPYKLFVQICSENSVNSGAIFIDEATPFFITDGILKANLKFELVNAKPITAGCRMIKSEAEIAIIQYVMDITLEVQKAAARILRVGISAKEVTDFIHEAHKRYGISSGSYFCIVLFGVDTSFPHGVKAPKDLEDGDVVLIDTGCVLHDYISDITRTYVFGEATELQKRIWSIEKETQQAAFSAAQLGKTCASVDDASRVVLESHGLGPDYNLPGLPHRTGHGIGLDIHEWPYIVRNDDTILEPGMCFSNEPMICVPNEFGVRHEDHIYMSKEGPKWFTNPMHSIENPFGIITEVV</sequence>
<dbReference type="SUPFAM" id="SSF53092">
    <property type="entry name" value="Creatinase/prolidase N-terminal domain"/>
    <property type="match status" value="1"/>
</dbReference>
<name>A0ABU7XRN7_9FLAO</name>
<dbReference type="PANTHER" id="PTHR46112">
    <property type="entry name" value="AMINOPEPTIDASE"/>
    <property type="match status" value="1"/>
</dbReference>
<evidence type="ECO:0000313" key="9">
    <source>
        <dbReference type="Proteomes" id="UP001337305"/>
    </source>
</evidence>
<evidence type="ECO:0000313" key="8">
    <source>
        <dbReference type="EMBL" id="MEF3832440.1"/>
    </source>
</evidence>
<evidence type="ECO:0000259" key="7">
    <source>
        <dbReference type="Pfam" id="PF01321"/>
    </source>
</evidence>
<organism evidence="8 9">
    <name type="scientific">Flavivirga spongiicola</name>
    <dbReference type="NCBI Taxonomy" id="421621"/>
    <lineage>
        <taxon>Bacteria</taxon>
        <taxon>Pseudomonadati</taxon>
        <taxon>Bacteroidota</taxon>
        <taxon>Flavobacteriia</taxon>
        <taxon>Flavobacteriales</taxon>
        <taxon>Flavobacteriaceae</taxon>
        <taxon>Flavivirga</taxon>
    </lineage>
</organism>
<dbReference type="InterPro" id="IPR000587">
    <property type="entry name" value="Creatinase_N"/>
</dbReference>
<gene>
    <name evidence="8" type="ORF">N1F79_04810</name>
</gene>
<dbReference type="PANTHER" id="PTHR46112:SF3">
    <property type="entry name" value="AMINOPEPTIDASE YPDF"/>
    <property type="match status" value="1"/>
</dbReference>
<evidence type="ECO:0000256" key="5">
    <source>
        <dbReference type="RuleBase" id="RU000590"/>
    </source>
</evidence>
<dbReference type="Gene3D" id="3.40.350.10">
    <property type="entry name" value="Creatinase/prolidase N-terminal domain"/>
    <property type="match status" value="1"/>
</dbReference>
<dbReference type="InterPro" id="IPR001131">
    <property type="entry name" value="Peptidase_M24B_aminopep-P_CS"/>
</dbReference>
<evidence type="ECO:0000256" key="1">
    <source>
        <dbReference type="ARBA" id="ARBA00022670"/>
    </source>
</evidence>
<keyword evidence="4" id="KW-0482">Metalloprotease</keyword>
<evidence type="ECO:0000259" key="6">
    <source>
        <dbReference type="Pfam" id="PF00557"/>
    </source>
</evidence>
<keyword evidence="1" id="KW-0645">Protease</keyword>
<keyword evidence="2 5" id="KW-0479">Metal-binding</keyword>